<dbReference type="Proteomes" id="UP000215127">
    <property type="component" value="Chromosome 12"/>
</dbReference>
<evidence type="ECO:0008006" key="4">
    <source>
        <dbReference type="Google" id="ProtNLM"/>
    </source>
</evidence>
<dbReference type="STRING" id="1276538.A0A1X7S8U3"/>
<sequence length="389" mass="42908">MVSSGHELVSYGGPSSAGSANLPSETTTQPGSDNITPSGDAMLHPSGDLLIYHNEFTIPLLLCSKAFALLCKPWAKMVEYRMVMGSEESKEDERMKIDLSDDDPIALSILLYISHLRFEMVPSFLSLKQLFALSVLTDKYEATRMVRPWIAHWLSIWNFASMETKVANVWIAWEFGLLEDFERIATALVLDAEIKDDSDSLFYNSKELPGEVPPGLIESALEVRRKVIGQLLDIAYAYLDRCRLPPPPVYTSTFTTAPFRSGFCQTSAGTHACHVSMCGSLLLGLQEIGLYTRRDTAPCNLSINKLATALQGLKIFHFSLASPGVHAGCDPIPELKRKVKEVLANIPSAVTTAHAAHIERQKKLLGGDKTCPPLLVPFQVASRLFSHTR</sequence>
<dbReference type="EMBL" id="LT853703">
    <property type="protein sequence ID" value="SMQ55930.1"/>
    <property type="molecule type" value="Genomic_DNA"/>
</dbReference>
<proteinExistence type="predicted"/>
<evidence type="ECO:0000313" key="3">
    <source>
        <dbReference type="Proteomes" id="UP000215127"/>
    </source>
</evidence>
<organism evidence="2 3">
    <name type="scientific">Zymoseptoria tritici (strain ST99CH_3D7)</name>
    <dbReference type="NCBI Taxonomy" id="1276538"/>
    <lineage>
        <taxon>Eukaryota</taxon>
        <taxon>Fungi</taxon>
        <taxon>Dikarya</taxon>
        <taxon>Ascomycota</taxon>
        <taxon>Pezizomycotina</taxon>
        <taxon>Dothideomycetes</taxon>
        <taxon>Dothideomycetidae</taxon>
        <taxon>Mycosphaerellales</taxon>
        <taxon>Mycosphaerellaceae</taxon>
        <taxon>Zymoseptoria</taxon>
    </lineage>
</organism>
<accession>A0A1X7S8U3</accession>
<name>A0A1X7S8U3_ZYMT9</name>
<gene>
    <name evidence="2" type="ORF">ZT3D7_G11085</name>
</gene>
<protein>
    <recommendedName>
        <fullName evidence="4">BTB domain-containing protein</fullName>
    </recommendedName>
</protein>
<evidence type="ECO:0000256" key="1">
    <source>
        <dbReference type="SAM" id="MobiDB-lite"/>
    </source>
</evidence>
<feature type="region of interest" description="Disordered" evidence="1">
    <location>
        <begin position="9"/>
        <end position="39"/>
    </location>
</feature>
<dbReference type="AlphaFoldDB" id="A0A1X7S8U3"/>
<keyword evidence="3" id="KW-1185">Reference proteome</keyword>
<reference evidence="2 3" key="1">
    <citation type="submission" date="2016-06" db="EMBL/GenBank/DDBJ databases">
        <authorList>
            <person name="Kjaerup R.B."/>
            <person name="Dalgaard T.S."/>
            <person name="Juul-Madsen H.R."/>
        </authorList>
    </citation>
    <scope>NUCLEOTIDE SEQUENCE [LARGE SCALE GENOMIC DNA]</scope>
</reference>
<evidence type="ECO:0000313" key="2">
    <source>
        <dbReference type="EMBL" id="SMQ55930.1"/>
    </source>
</evidence>
<feature type="compositionally biased region" description="Polar residues" evidence="1">
    <location>
        <begin position="16"/>
        <end position="37"/>
    </location>
</feature>